<feature type="compositionally biased region" description="Gly residues" evidence="1">
    <location>
        <begin position="1"/>
        <end position="10"/>
    </location>
</feature>
<name>A0A9W6BI92_9CHLO</name>
<feature type="region of interest" description="Disordered" evidence="1">
    <location>
        <begin position="1"/>
        <end position="184"/>
    </location>
</feature>
<dbReference type="Proteomes" id="UP001165080">
    <property type="component" value="Unassembled WGS sequence"/>
</dbReference>
<keyword evidence="3" id="KW-1185">Reference proteome</keyword>
<evidence type="ECO:0000313" key="2">
    <source>
        <dbReference type="EMBL" id="GLC52624.1"/>
    </source>
</evidence>
<proteinExistence type="predicted"/>
<organism evidence="2 3">
    <name type="scientific">Pleodorina starrii</name>
    <dbReference type="NCBI Taxonomy" id="330485"/>
    <lineage>
        <taxon>Eukaryota</taxon>
        <taxon>Viridiplantae</taxon>
        <taxon>Chlorophyta</taxon>
        <taxon>core chlorophytes</taxon>
        <taxon>Chlorophyceae</taxon>
        <taxon>CS clade</taxon>
        <taxon>Chlamydomonadales</taxon>
        <taxon>Volvocaceae</taxon>
        <taxon>Pleodorina</taxon>
    </lineage>
</organism>
<protein>
    <submittedName>
        <fullName evidence="2">Uncharacterized protein</fullName>
    </submittedName>
</protein>
<gene>
    <name evidence="2" type="primary">PLESTB001046</name>
    <name evidence="2" type="ORF">PLESTB_000650400</name>
</gene>
<evidence type="ECO:0000313" key="3">
    <source>
        <dbReference type="Proteomes" id="UP001165080"/>
    </source>
</evidence>
<feature type="compositionally biased region" description="Gly residues" evidence="1">
    <location>
        <begin position="74"/>
        <end position="93"/>
    </location>
</feature>
<feature type="compositionally biased region" description="Low complexity" evidence="1">
    <location>
        <begin position="162"/>
        <end position="184"/>
    </location>
</feature>
<accession>A0A9W6BI92</accession>
<feature type="compositionally biased region" description="Low complexity" evidence="1">
    <location>
        <begin position="229"/>
        <end position="242"/>
    </location>
</feature>
<feature type="compositionally biased region" description="Basic and acidic residues" evidence="1">
    <location>
        <begin position="14"/>
        <end position="30"/>
    </location>
</feature>
<reference evidence="2 3" key="1">
    <citation type="journal article" date="2023" name="Commun. Biol.">
        <title>Reorganization of the ancestral sex-determining regions during the evolution of trioecy in Pleodorina starrii.</title>
        <authorList>
            <person name="Takahashi K."/>
            <person name="Suzuki S."/>
            <person name="Kawai-Toyooka H."/>
            <person name="Yamamoto K."/>
            <person name="Hamaji T."/>
            <person name="Ootsuki R."/>
            <person name="Yamaguchi H."/>
            <person name="Kawachi M."/>
            <person name="Higashiyama T."/>
            <person name="Nozaki H."/>
        </authorList>
    </citation>
    <scope>NUCLEOTIDE SEQUENCE [LARGE SCALE GENOMIC DNA]</scope>
    <source>
        <strain evidence="2 3">NIES-4479</strain>
    </source>
</reference>
<evidence type="ECO:0000256" key="1">
    <source>
        <dbReference type="SAM" id="MobiDB-lite"/>
    </source>
</evidence>
<dbReference type="AlphaFoldDB" id="A0A9W6BI92"/>
<dbReference type="EMBL" id="BRXU01000006">
    <property type="protein sequence ID" value="GLC52624.1"/>
    <property type="molecule type" value="Genomic_DNA"/>
</dbReference>
<comment type="caution">
    <text evidence="2">The sequence shown here is derived from an EMBL/GenBank/DDBJ whole genome shotgun (WGS) entry which is preliminary data.</text>
</comment>
<feature type="compositionally biased region" description="Gly residues" evidence="1">
    <location>
        <begin position="250"/>
        <end position="259"/>
    </location>
</feature>
<feature type="region of interest" description="Disordered" evidence="1">
    <location>
        <begin position="196"/>
        <end position="259"/>
    </location>
</feature>
<sequence length="274" mass="27543">MSLRHGGGSSHRGHAAEDTTREEFEGHGDNAEAGGVDSDVEITQVVSPTAQGHRVDMDEQTFQDFMRFRQQQVSGGGPQPGSAGTGARLGGAGVSHLQRQDQRRPLAPPGPPAGTGSGTQPVAGSLFYRTGVNLRAEPPPRQPGVGRGTQPAASAPPPRRPPVAQFAAAGRPPGAAGAGPSNAAGHYATFRRAMPLASSSYGGGGRQLPTGAPVSAPKRSRSMSPAGVSRGDGAYAAAGAYDDGFDDDGGGSGAGGLGRSGSALRVIFCVPLGY</sequence>